<sequence length="157" mass="17731">MRTYVKRIVLETERLRLYVTSQAEMEEIIDRQTDDELQKAYQEMLDGYLAHPEQGEWYAIWMVTRHDGVQVGDLSFKGLNEDGSVEIGYGINDEFQGQGYATEAVADAVNWALKQAGVLRVEAETEPDNAASQRVLAKCGFVPNGIVGEEGPRYVRR</sequence>
<dbReference type="PANTHER" id="PTHR43792">
    <property type="entry name" value="GNAT FAMILY, PUTATIVE (AFU_ORTHOLOGUE AFUA_3G00765)-RELATED-RELATED"/>
    <property type="match status" value="1"/>
</dbReference>
<evidence type="ECO:0000313" key="3">
    <source>
        <dbReference type="Proteomes" id="UP000183843"/>
    </source>
</evidence>
<evidence type="ECO:0000259" key="1">
    <source>
        <dbReference type="PROSITE" id="PS51186"/>
    </source>
</evidence>
<dbReference type="Proteomes" id="UP000183843">
    <property type="component" value="Unassembled WGS sequence"/>
</dbReference>
<dbReference type="Pfam" id="PF13302">
    <property type="entry name" value="Acetyltransf_3"/>
    <property type="match status" value="1"/>
</dbReference>
<dbReference type="InterPro" id="IPR051531">
    <property type="entry name" value="N-acetyltransferase"/>
</dbReference>
<dbReference type="InterPro" id="IPR016181">
    <property type="entry name" value="Acyl_CoA_acyltransferase"/>
</dbReference>
<name>A0A1I0VNL2_SELRU</name>
<dbReference type="AlphaFoldDB" id="A0A1I0VNL2"/>
<organism evidence="2 3">
    <name type="scientific">Selenomonas ruminantium</name>
    <dbReference type="NCBI Taxonomy" id="971"/>
    <lineage>
        <taxon>Bacteria</taxon>
        <taxon>Bacillati</taxon>
        <taxon>Bacillota</taxon>
        <taxon>Negativicutes</taxon>
        <taxon>Selenomonadales</taxon>
        <taxon>Selenomonadaceae</taxon>
        <taxon>Selenomonas</taxon>
    </lineage>
</organism>
<keyword evidence="2" id="KW-0808">Transferase</keyword>
<accession>A0A1I0VNL2</accession>
<proteinExistence type="predicted"/>
<dbReference type="PROSITE" id="PS51186">
    <property type="entry name" value="GNAT"/>
    <property type="match status" value="1"/>
</dbReference>
<gene>
    <name evidence="2" type="ORF">SAMN05216587_101764</name>
</gene>
<dbReference type="EMBL" id="FOJX01000001">
    <property type="protein sequence ID" value="SFA77587.1"/>
    <property type="molecule type" value="Genomic_DNA"/>
</dbReference>
<evidence type="ECO:0000313" key="2">
    <source>
        <dbReference type="EMBL" id="SFA77587.1"/>
    </source>
</evidence>
<dbReference type="PANTHER" id="PTHR43792:SF13">
    <property type="entry name" value="ACETYLTRANSFERASE"/>
    <property type="match status" value="1"/>
</dbReference>
<dbReference type="SUPFAM" id="SSF55729">
    <property type="entry name" value="Acyl-CoA N-acyltransferases (Nat)"/>
    <property type="match status" value="1"/>
</dbReference>
<protein>
    <submittedName>
        <fullName evidence="2">Ribosomal-protein-alanine N-acetyltransferase</fullName>
    </submittedName>
</protein>
<dbReference type="InterPro" id="IPR000182">
    <property type="entry name" value="GNAT_dom"/>
</dbReference>
<dbReference type="Gene3D" id="3.40.630.30">
    <property type="match status" value="1"/>
</dbReference>
<dbReference type="GO" id="GO:0016747">
    <property type="term" value="F:acyltransferase activity, transferring groups other than amino-acyl groups"/>
    <property type="evidence" value="ECO:0007669"/>
    <property type="project" value="InterPro"/>
</dbReference>
<feature type="domain" description="N-acetyltransferase" evidence="1">
    <location>
        <begin position="13"/>
        <end position="157"/>
    </location>
</feature>
<reference evidence="2 3" key="1">
    <citation type="submission" date="2016-10" db="EMBL/GenBank/DDBJ databases">
        <authorList>
            <person name="de Groot N.N."/>
        </authorList>
    </citation>
    <scope>NUCLEOTIDE SEQUENCE [LARGE SCALE GENOMIC DNA]</scope>
    <source>
        <strain evidence="2 3">L14</strain>
    </source>
</reference>